<dbReference type="InterPro" id="IPR036390">
    <property type="entry name" value="WH_DNA-bd_sf"/>
</dbReference>
<dbReference type="GO" id="GO:0005694">
    <property type="term" value="C:chromosome"/>
    <property type="evidence" value="ECO:0007669"/>
    <property type="project" value="UniProtKB-SubCell"/>
</dbReference>
<comment type="caution">
    <text evidence="9">The sequence shown here is derived from an EMBL/GenBank/DDBJ whole genome shotgun (WGS) entry which is preliminary data.</text>
</comment>
<feature type="domain" description="Rad21/Rec8-like protein N-terminal" evidence="8">
    <location>
        <begin position="1"/>
        <end position="102"/>
    </location>
</feature>
<dbReference type="EMBL" id="JBJQND010000001">
    <property type="protein sequence ID" value="KAL3891660.1"/>
    <property type="molecule type" value="Genomic_DNA"/>
</dbReference>
<evidence type="ECO:0000256" key="3">
    <source>
        <dbReference type="ARBA" id="ARBA00009870"/>
    </source>
</evidence>
<comment type="similarity">
    <text evidence="3">Belongs to the rad21 family.</text>
</comment>
<organism evidence="9 10">
    <name type="scientific">Sinanodonta woodiana</name>
    <name type="common">Chinese pond mussel</name>
    <name type="synonym">Anodonta woodiana</name>
    <dbReference type="NCBI Taxonomy" id="1069815"/>
    <lineage>
        <taxon>Eukaryota</taxon>
        <taxon>Metazoa</taxon>
        <taxon>Spiralia</taxon>
        <taxon>Lophotrochozoa</taxon>
        <taxon>Mollusca</taxon>
        <taxon>Bivalvia</taxon>
        <taxon>Autobranchia</taxon>
        <taxon>Heteroconchia</taxon>
        <taxon>Palaeoheterodonta</taxon>
        <taxon>Unionida</taxon>
        <taxon>Unionoidea</taxon>
        <taxon>Unionidae</taxon>
        <taxon>Unioninae</taxon>
        <taxon>Sinanodonta</taxon>
    </lineage>
</organism>
<feature type="region of interest" description="Disordered" evidence="6">
    <location>
        <begin position="182"/>
        <end position="209"/>
    </location>
</feature>
<feature type="region of interest" description="Disordered" evidence="6">
    <location>
        <begin position="228"/>
        <end position="254"/>
    </location>
</feature>
<proteinExistence type="inferred from homology"/>
<dbReference type="InterPro" id="IPR049589">
    <property type="entry name" value="NXP1_M-like"/>
</dbReference>
<dbReference type="Pfam" id="PF04824">
    <property type="entry name" value="Rad21_Rec8"/>
    <property type="match status" value="1"/>
</dbReference>
<dbReference type="Pfam" id="PF04825">
    <property type="entry name" value="Rad21_Rec8_N"/>
    <property type="match status" value="1"/>
</dbReference>
<dbReference type="PANTHER" id="PTHR12585">
    <property type="entry name" value="SCC1 / RAD21 FAMILY MEMBER"/>
    <property type="match status" value="1"/>
</dbReference>
<reference evidence="9 10" key="1">
    <citation type="submission" date="2024-11" db="EMBL/GenBank/DDBJ databases">
        <title>Chromosome-level genome assembly of the freshwater bivalve Anodonta woodiana.</title>
        <authorList>
            <person name="Chen X."/>
        </authorList>
    </citation>
    <scope>NUCLEOTIDE SEQUENCE [LARGE SCALE GENOMIC DNA]</scope>
    <source>
        <strain evidence="9">MN2024</strain>
        <tissue evidence="9">Gills</tissue>
    </source>
</reference>
<feature type="compositionally biased region" description="Basic and acidic residues" evidence="6">
    <location>
        <begin position="281"/>
        <end position="297"/>
    </location>
</feature>
<dbReference type="Proteomes" id="UP001634394">
    <property type="component" value="Unassembled WGS sequence"/>
</dbReference>
<dbReference type="InterPro" id="IPR006910">
    <property type="entry name" value="Rad21_Rec8_N"/>
</dbReference>
<evidence type="ECO:0008006" key="11">
    <source>
        <dbReference type="Google" id="ProtNLM"/>
    </source>
</evidence>
<dbReference type="InterPro" id="IPR039781">
    <property type="entry name" value="Rad21/Rec8-like"/>
</dbReference>
<evidence type="ECO:0000259" key="7">
    <source>
        <dbReference type="Pfam" id="PF04824"/>
    </source>
</evidence>
<keyword evidence="10" id="KW-1185">Reference proteome</keyword>
<evidence type="ECO:0000256" key="4">
    <source>
        <dbReference type="ARBA" id="ARBA00022454"/>
    </source>
</evidence>
<dbReference type="Gene3D" id="1.10.10.580">
    <property type="entry name" value="Structural maintenance of chromosome 1. Chain E"/>
    <property type="match status" value="1"/>
</dbReference>
<dbReference type="SUPFAM" id="SSF46785">
    <property type="entry name" value="Winged helix' DNA-binding domain"/>
    <property type="match status" value="1"/>
</dbReference>
<accession>A0ABD3Y1J7</accession>
<dbReference type="GO" id="GO:0005634">
    <property type="term" value="C:nucleus"/>
    <property type="evidence" value="ECO:0007669"/>
    <property type="project" value="UniProtKB-SubCell"/>
</dbReference>
<evidence type="ECO:0000256" key="6">
    <source>
        <dbReference type="SAM" id="MobiDB-lite"/>
    </source>
</evidence>
<sequence length="666" mass="74086">MFYAHFVLSKKGPLARIWLAAHWDKKLTKAHVFETNIDSSVEAIMKPKVKLALRTSGHLLLGVVRIYSRKAKYLLADCNEAFVKIKMAFRPGVVDLPEENREAAVAAITLQENFHDFDSALEDLNDIDVQAQFAVCQSRPEEITMKEDLTSVAFIGDDGFGDVGFDERELLRDAQFQESLYKSPHPDMSSVHQNVSDGGKDSTMLAESSRETHMDVDLEPPIMDDSFGGPVGLMDPGDDDDDDNDAGSFGGGVDNEFFGETFMGAGDLFQDEPVADSAGSHADRAEGTSGNHEEVTKLPHQSVGEADSVHPPQPAAGASGEQTTLISNEEEAFALEPLDTTNMPGIEKKGKRKRKLVVDEQKGIQSETMKLQLSDTSDIVTTLDLAPPTKKLMLWKETGGVEKLFVLAGKNIISKVASKLFHRNLITKTMTDAEEEDERFLELEAPEITREEERPTRIVERTQTRDEISTIFEEPSTLEISTRSTRSRRSEASSIRPAPEPVEKRTEQSAAEDIFGDTTLQDVPLVDLPPEPPLVNQQYDDPPSIAPFSVPPHSVGPPSIAPLSVAPVFNEDIEGEGEEQMPEDAEQEEKRWTKRTQLMQHQLESAFHHRDVLSFKEMSRQLNRKQVTSKFYTLLVLKKHQAVDVEQTESFGDIFIRRGPQFGLVS</sequence>
<dbReference type="InterPro" id="IPR006909">
    <property type="entry name" value="Rad21/Rec8_C_eu"/>
</dbReference>
<evidence type="ECO:0000256" key="1">
    <source>
        <dbReference type="ARBA" id="ARBA00004123"/>
    </source>
</evidence>
<keyword evidence="4" id="KW-0158">Chromosome</keyword>
<name>A0ABD3Y1J7_SINWO</name>
<gene>
    <name evidence="9" type="ORF">ACJMK2_003912</name>
</gene>
<dbReference type="PANTHER" id="PTHR12585:SF69">
    <property type="entry name" value="FI11703P"/>
    <property type="match status" value="1"/>
</dbReference>
<feature type="region of interest" description="Disordered" evidence="6">
    <location>
        <begin position="271"/>
        <end position="322"/>
    </location>
</feature>
<feature type="compositionally biased region" description="Acidic residues" evidence="6">
    <location>
        <begin position="236"/>
        <end position="245"/>
    </location>
</feature>
<feature type="region of interest" description="Disordered" evidence="6">
    <location>
        <begin position="475"/>
        <end position="510"/>
    </location>
</feature>
<dbReference type="InterPro" id="IPR023093">
    <property type="entry name" value="ScpA-like_C"/>
</dbReference>
<evidence type="ECO:0000256" key="2">
    <source>
        <dbReference type="ARBA" id="ARBA00004286"/>
    </source>
</evidence>
<evidence type="ECO:0000313" key="9">
    <source>
        <dbReference type="EMBL" id="KAL3891660.1"/>
    </source>
</evidence>
<comment type="subcellular location">
    <subcellularLocation>
        <location evidence="2">Chromosome</location>
    </subcellularLocation>
    <subcellularLocation>
        <location evidence="1">Nucleus</location>
    </subcellularLocation>
</comment>
<evidence type="ECO:0000259" key="8">
    <source>
        <dbReference type="Pfam" id="PF04825"/>
    </source>
</evidence>
<keyword evidence="5" id="KW-0539">Nucleus</keyword>
<dbReference type="AlphaFoldDB" id="A0ABD3Y1J7"/>
<evidence type="ECO:0000313" key="10">
    <source>
        <dbReference type="Proteomes" id="UP001634394"/>
    </source>
</evidence>
<feature type="domain" description="Rad21/Rec8-like protein C-terminal eukaryotic" evidence="7">
    <location>
        <begin position="610"/>
        <end position="662"/>
    </location>
</feature>
<dbReference type="CDD" id="cd21792">
    <property type="entry name" value="Rad21_Rec8_M_NXP1-like"/>
    <property type="match status" value="1"/>
</dbReference>
<protein>
    <recommendedName>
        <fullName evidence="11">Double-strand-break repair protein rad21 homolog</fullName>
    </recommendedName>
</protein>
<evidence type="ECO:0000256" key="5">
    <source>
        <dbReference type="ARBA" id="ARBA00023242"/>
    </source>
</evidence>